<feature type="compositionally biased region" description="Low complexity" evidence="4">
    <location>
        <begin position="40"/>
        <end position="59"/>
    </location>
</feature>
<dbReference type="GO" id="GO:0005829">
    <property type="term" value="C:cytosol"/>
    <property type="evidence" value="ECO:0007669"/>
    <property type="project" value="TreeGrafter"/>
</dbReference>
<organism evidence="5">
    <name type="scientific">Emiliania huxleyi</name>
    <name type="common">Coccolithophore</name>
    <name type="synonym">Pontosphaera huxleyi</name>
    <dbReference type="NCBI Taxonomy" id="2903"/>
    <lineage>
        <taxon>Eukaryota</taxon>
        <taxon>Haptista</taxon>
        <taxon>Haptophyta</taxon>
        <taxon>Prymnesiophyceae</taxon>
        <taxon>Isochrysidales</taxon>
        <taxon>Noelaerhabdaceae</taxon>
        <taxon>Emiliania</taxon>
    </lineage>
</organism>
<feature type="region of interest" description="Disordered" evidence="4">
    <location>
        <begin position="223"/>
        <end position="259"/>
    </location>
</feature>
<dbReference type="GO" id="GO:0005096">
    <property type="term" value="F:GTPase activator activity"/>
    <property type="evidence" value="ECO:0007669"/>
    <property type="project" value="UniProtKB-KW"/>
</dbReference>
<feature type="compositionally biased region" description="Low complexity" evidence="4">
    <location>
        <begin position="1"/>
        <end position="20"/>
    </location>
</feature>
<gene>
    <name evidence="5" type="ORF">EHUX00137_LOCUS43167</name>
</gene>
<keyword evidence="1" id="KW-0343">GTPase activation</keyword>
<dbReference type="InterPro" id="IPR001611">
    <property type="entry name" value="Leu-rich_rpt"/>
</dbReference>
<keyword evidence="3" id="KW-0677">Repeat</keyword>
<dbReference type="Pfam" id="PF13516">
    <property type="entry name" value="LRR_6"/>
    <property type="match status" value="2"/>
</dbReference>
<feature type="compositionally biased region" description="Basic and acidic residues" evidence="4">
    <location>
        <begin position="64"/>
        <end position="78"/>
    </location>
</feature>
<feature type="compositionally biased region" description="Basic and acidic residues" evidence="4">
    <location>
        <begin position="240"/>
        <end position="252"/>
    </location>
</feature>
<sequence>MASEPAAAVAVGAAPAASASTLPLDTALPLNATKPLDSNSTVAESAAAAATPAAAPAVAEAEDPNDRYRRAQAEESERQAAIEAAAADTRLTATLQSAAVQPSDGWKGVVNPKQDDHVAAQMEEVKRSSRKAHPGAQNAGEYVGADGQRVASALSPLDGWYDRRYVCATMRSEALDECDDFRQLFHPDAFDPDEGKPEAVTLAMKGIIDEPHCQWIAEQLDEGEPRAEGSKHGGVGGWWRESERRAEEERGQPPKAGPRGCKRLYLNDNEITGVGIRYIADALKRNRTLEELYLHYTDIGDDGLRELLLMLQVNRTLRHIELGSCGIKQSGADLIKTTLSQQKGITLEHIGLFGNADEIIDDLPEVYGVLTSNASAGEARRAEANEQDR</sequence>
<evidence type="ECO:0000256" key="1">
    <source>
        <dbReference type="ARBA" id="ARBA00022468"/>
    </source>
</evidence>
<accession>A0A7S3TSR1</accession>
<evidence type="ECO:0000256" key="4">
    <source>
        <dbReference type="SAM" id="MobiDB-lite"/>
    </source>
</evidence>
<dbReference type="InterPro" id="IPR032675">
    <property type="entry name" value="LRR_dom_sf"/>
</dbReference>
<dbReference type="PANTHER" id="PTHR24113:SF12">
    <property type="entry name" value="RAN GTPASE-ACTIVATING PROTEIN 1"/>
    <property type="match status" value="1"/>
</dbReference>
<dbReference type="AlphaFoldDB" id="A0A7S3TSR1"/>
<protein>
    <submittedName>
        <fullName evidence="5">Uncharacterized protein</fullName>
    </submittedName>
</protein>
<dbReference type="Gene3D" id="3.80.10.10">
    <property type="entry name" value="Ribonuclease Inhibitor"/>
    <property type="match status" value="1"/>
</dbReference>
<dbReference type="PANTHER" id="PTHR24113">
    <property type="entry name" value="RAN GTPASE-ACTIVATING PROTEIN 1"/>
    <property type="match status" value="1"/>
</dbReference>
<proteinExistence type="predicted"/>
<name>A0A7S3TSR1_EMIHU</name>
<dbReference type="SUPFAM" id="SSF52047">
    <property type="entry name" value="RNI-like"/>
    <property type="match status" value="1"/>
</dbReference>
<dbReference type="SMART" id="SM00368">
    <property type="entry name" value="LRR_RI"/>
    <property type="match status" value="3"/>
</dbReference>
<dbReference type="GO" id="GO:0006913">
    <property type="term" value="P:nucleocytoplasmic transport"/>
    <property type="evidence" value="ECO:0007669"/>
    <property type="project" value="TreeGrafter"/>
</dbReference>
<dbReference type="InterPro" id="IPR027038">
    <property type="entry name" value="RanGap"/>
</dbReference>
<feature type="region of interest" description="Disordered" evidence="4">
    <location>
        <begin position="33"/>
        <end position="78"/>
    </location>
</feature>
<dbReference type="GO" id="GO:0031267">
    <property type="term" value="F:small GTPase binding"/>
    <property type="evidence" value="ECO:0007669"/>
    <property type="project" value="TreeGrafter"/>
</dbReference>
<reference evidence="5" key="1">
    <citation type="submission" date="2021-01" db="EMBL/GenBank/DDBJ databases">
        <authorList>
            <person name="Corre E."/>
            <person name="Pelletier E."/>
            <person name="Niang G."/>
            <person name="Scheremetjew M."/>
            <person name="Finn R."/>
            <person name="Kale V."/>
            <person name="Holt S."/>
            <person name="Cochrane G."/>
            <person name="Meng A."/>
            <person name="Brown T."/>
            <person name="Cohen L."/>
        </authorList>
    </citation>
    <scope>NUCLEOTIDE SEQUENCE</scope>
    <source>
        <strain evidence="5">379</strain>
    </source>
</reference>
<feature type="region of interest" description="Disordered" evidence="4">
    <location>
        <begin position="1"/>
        <end position="21"/>
    </location>
</feature>
<keyword evidence="2" id="KW-0433">Leucine-rich repeat</keyword>
<dbReference type="GO" id="GO:0048471">
    <property type="term" value="C:perinuclear region of cytoplasm"/>
    <property type="evidence" value="ECO:0007669"/>
    <property type="project" value="TreeGrafter"/>
</dbReference>
<evidence type="ECO:0000313" key="5">
    <source>
        <dbReference type="EMBL" id="CAE0592277.1"/>
    </source>
</evidence>
<evidence type="ECO:0000256" key="3">
    <source>
        <dbReference type="ARBA" id="ARBA00022737"/>
    </source>
</evidence>
<dbReference type="EMBL" id="HBIR01055438">
    <property type="protein sequence ID" value="CAE0592277.1"/>
    <property type="molecule type" value="Transcribed_RNA"/>
</dbReference>
<evidence type="ECO:0000256" key="2">
    <source>
        <dbReference type="ARBA" id="ARBA00022614"/>
    </source>
</evidence>
<dbReference type="GO" id="GO:0005634">
    <property type="term" value="C:nucleus"/>
    <property type="evidence" value="ECO:0007669"/>
    <property type="project" value="TreeGrafter"/>
</dbReference>